<comment type="subcellular location">
    <subcellularLocation>
        <location evidence="1">Nucleus</location>
    </subcellularLocation>
</comment>
<dbReference type="InterPro" id="IPR007900">
    <property type="entry name" value="TAF4_C"/>
</dbReference>
<gene>
    <name evidence="9" type="primary">nht</name>
</gene>
<protein>
    <submittedName>
        <fullName evidence="9">Transcription initiation factor TFIID subunit 4</fullName>
    </submittedName>
</protein>
<dbReference type="GO" id="GO:0005669">
    <property type="term" value="C:transcription factor TFIID complex"/>
    <property type="evidence" value="ECO:0007669"/>
    <property type="project" value="InterPro"/>
</dbReference>
<sequence>MSSDTAIEVPIQPYAGQLLIIKDLVQPKPTEAGTRVSFFERSVITKKLLKQLALVEGGKNEKISMLGYEPVVDGVLDALEAYMKLVVQKVVELCEHRCGYKLYMSNRFVIKNDVRTTMTFLHDLELADYGSSDDDEGFYRNVAELDDRKERRNRKERKEPKQQHRESKPQKNPHEEKANIRGLKASADSIAMLAFGSRKRPAAEASKTNTTAAGAAATSNGSNAQKVVPPVVPRFKHVTIKDVLQFMEEDKRYYRSNMLHEAYMKYTT</sequence>
<feature type="compositionally biased region" description="Basic and acidic residues" evidence="6">
    <location>
        <begin position="156"/>
        <end position="179"/>
    </location>
</feature>
<evidence type="ECO:0000313" key="8">
    <source>
        <dbReference type="Proteomes" id="UP001652661"/>
    </source>
</evidence>
<evidence type="ECO:0000256" key="4">
    <source>
        <dbReference type="ARBA" id="ARBA00023163"/>
    </source>
</evidence>
<proteinExistence type="inferred from homology"/>
<evidence type="ECO:0000256" key="3">
    <source>
        <dbReference type="ARBA" id="ARBA00023015"/>
    </source>
</evidence>
<evidence type="ECO:0000256" key="6">
    <source>
        <dbReference type="SAM" id="MobiDB-lite"/>
    </source>
</evidence>
<comment type="similarity">
    <text evidence="2">Belongs to the TAF4 family.</text>
</comment>
<keyword evidence="5" id="KW-0539">Nucleus</keyword>
<dbReference type="OrthoDB" id="7844608at2759"/>
<evidence type="ECO:0000256" key="5">
    <source>
        <dbReference type="ARBA" id="ARBA00023242"/>
    </source>
</evidence>
<evidence type="ECO:0000313" key="9">
    <source>
        <dbReference type="RefSeq" id="XP_017038551.1"/>
    </source>
</evidence>
<keyword evidence="4" id="KW-0804">Transcription</keyword>
<dbReference type="Proteomes" id="UP001652661">
    <property type="component" value="Chromosome 2L"/>
</dbReference>
<accession>A0A6P4JTP1</accession>
<evidence type="ECO:0000256" key="2">
    <source>
        <dbReference type="ARBA" id="ARBA00006178"/>
    </source>
</evidence>
<evidence type="ECO:0000256" key="1">
    <source>
        <dbReference type="ARBA" id="ARBA00004123"/>
    </source>
</evidence>
<feature type="region of interest" description="Disordered" evidence="6">
    <location>
        <begin position="198"/>
        <end position="226"/>
    </location>
</feature>
<dbReference type="AlphaFoldDB" id="A0A6P4JTP1"/>
<dbReference type="OMA" id="TMMFLND"/>
<evidence type="ECO:0000259" key="7">
    <source>
        <dbReference type="Pfam" id="PF05236"/>
    </source>
</evidence>
<dbReference type="GO" id="GO:0006352">
    <property type="term" value="P:DNA-templated transcription initiation"/>
    <property type="evidence" value="ECO:0007669"/>
    <property type="project" value="InterPro"/>
</dbReference>
<name>A0A6P4JTP1_DROKI</name>
<feature type="region of interest" description="Disordered" evidence="6">
    <location>
        <begin position="144"/>
        <end position="182"/>
    </location>
</feature>
<reference evidence="8" key="1">
    <citation type="submission" date="2025-05" db="UniProtKB">
        <authorList>
            <consortium name="RefSeq"/>
        </authorList>
    </citation>
    <scope>NUCLEOTIDE SEQUENCE [LARGE SCALE GENOMIC DNA]</scope>
    <source>
        <strain evidence="8">14028-0561.14</strain>
    </source>
</reference>
<feature type="domain" description="Transcription initiation factor TFIID component TAF4 C-terminal" evidence="7">
    <location>
        <begin position="62"/>
        <end position="260"/>
    </location>
</feature>
<dbReference type="RefSeq" id="XP_017038551.1">
    <property type="nucleotide sequence ID" value="XM_017183062.3"/>
</dbReference>
<organism evidence="8 9">
    <name type="scientific">Drosophila kikkawai</name>
    <name type="common">Fruit fly</name>
    <dbReference type="NCBI Taxonomy" id="30033"/>
    <lineage>
        <taxon>Eukaryota</taxon>
        <taxon>Metazoa</taxon>
        <taxon>Ecdysozoa</taxon>
        <taxon>Arthropoda</taxon>
        <taxon>Hexapoda</taxon>
        <taxon>Insecta</taxon>
        <taxon>Pterygota</taxon>
        <taxon>Neoptera</taxon>
        <taxon>Endopterygota</taxon>
        <taxon>Diptera</taxon>
        <taxon>Brachycera</taxon>
        <taxon>Muscomorpha</taxon>
        <taxon>Ephydroidea</taxon>
        <taxon>Drosophilidae</taxon>
        <taxon>Drosophila</taxon>
        <taxon>Sophophora</taxon>
    </lineage>
</organism>
<dbReference type="Pfam" id="PF05236">
    <property type="entry name" value="TAF4"/>
    <property type="match status" value="1"/>
</dbReference>
<reference evidence="9" key="2">
    <citation type="submission" date="2025-08" db="UniProtKB">
        <authorList>
            <consortium name="RefSeq"/>
        </authorList>
    </citation>
    <scope>IDENTIFICATION</scope>
    <source>
        <strain evidence="9">14028-0561.14</strain>
        <tissue evidence="9">Whole fly</tissue>
    </source>
</reference>
<feature type="compositionally biased region" description="Low complexity" evidence="6">
    <location>
        <begin position="205"/>
        <end position="224"/>
    </location>
</feature>
<keyword evidence="8" id="KW-1185">Reference proteome</keyword>
<keyword evidence="3" id="KW-0805">Transcription regulation</keyword>